<dbReference type="NCBIfam" id="TIGR01615">
    <property type="entry name" value="A_thal_3542"/>
    <property type="match status" value="1"/>
</dbReference>
<feature type="region of interest" description="Disordered" evidence="1">
    <location>
        <begin position="20"/>
        <end position="40"/>
    </location>
</feature>
<dbReference type="OrthoDB" id="691424at2759"/>
<dbReference type="OMA" id="MFEMDSE"/>
<proteinExistence type="predicted"/>
<dbReference type="EMBL" id="KK198760">
    <property type="protein sequence ID" value="KCW62281.1"/>
    <property type="molecule type" value="Genomic_DNA"/>
</dbReference>
<reference evidence="2" key="1">
    <citation type="submission" date="2013-07" db="EMBL/GenBank/DDBJ databases">
        <title>The genome of Eucalyptus grandis.</title>
        <authorList>
            <person name="Schmutz J."/>
            <person name="Hayes R."/>
            <person name="Myburg A."/>
            <person name="Tuskan G."/>
            <person name="Grattapaglia D."/>
            <person name="Rokhsar D.S."/>
        </authorList>
    </citation>
    <scope>NUCLEOTIDE SEQUENCE</scope>
    <source>
        <tissue evidence="2">Leaf extractions</tissue>
    </source>
</reference>
<dbReference type="STRING" id="71139.A0A059B8Q0"/>
<organism evidence="2">
    <name type="scientific">Eucalyptus grandis</name>
    <name type="common">Flooded gum</name>
    <dbReference type="NCBI Taxonomy" id="71139"/>
    <lineage>
        <taxon>Eukaryota</taxon>
        <taxon>Viridiplantae</taxon>
        <taxon>Streptophyta</taxon>
        <taxon>Embryophyta</taxon>
        <taxon>Tracheophyta</taxon>
        <taxon>Spermatophyta</taxon>
        <taxon>Magnoliopsida</taxon>
        <taxon>eudicotyledons</taxon>
        <taxon>Gunneridae</taxon>
        <taxon>Pentapetalae</taxon>
        <taxon>rosids</taxon>
        <taxon>malvids</taxon>
        <taxon>Myrtales</taxon>
        <taxon>Myrtaceae</taxon>
        <taxon>Myrtoideae</taxon>
        <taxon>Eucalypteae</taxon>
        <taxon>Eucalyptus</taxon>
    </lineage>
</organism>
<evidence type="ECO:0000313" key="2">
    <source>
        <dbReference type="EMBL" id="KCW62281.1"/>
    </source>
</evidence>
<dbReference type="Gramene" id="KCW62281">
    <property type="protein sequence ID" value="KCW62281"/>
    <property type="gene ID" value="EUGRSUZ_H04940"/>
</dbReference>
<name>A0A059B8Q0_EUCGR</name>
<feature type="compositionally biased region" description="Low complexity" evidence="1">
    <location>
        <begin position="24"/>
        <end position="34"/>
    </location>
</feature>
<dbReference type="PANTHER" id="PTHR31579:SF34">
    <property type="entry name" value="T14N5.3 PROTEIN"/>
    <property type="match status" value="1"/>
</dbReference>
<sequence>MDSMEDDEKLVQMVQDFIESDDYPSSSPSSSSSSAPRLQASDNQRHSYYFALRDVLESGTGAEVDVLKSLLKHMRRKRDAEKTAGLKNWLVMRLKMDGFHASLCHTSWATSFCCPGGDYEYIDVLIKDEDGHKKHHQHHQMKRLIVDVDFKSQFEVARPTQSYKELTDTLPSIFVGDEVKLNRIISLLCSAAKESLRERGLYLPPWRTTTYMLSKWLSESCLRDPVSRTIGAAGGASISGNRKDGDHGRKIKNGASFLPKSMVKSTKGDLGNRGSGLSSQFSNMSINCC</sequence>
<dbReference type="PANTHER" id="PTHR31579">
    <property type="entry name" value="OS03G0796600 PROTEIN"/>
    <property type="match status" value="1"/>
</dbReference>
<dbReference type="KEGG" id="egr:104415872"/>
<dbReference type="Pfam" id="PF04720">
    <property type="entry name" value="PDDEXK_6"/>
    <property type="match status" value="1"/>
</dbReference>
<gene>
    <name evidence="2" type="ORF">EUGRSUZ_H04940</name>
</gene>
<dbReference type="AlphaFoldDB" id="A0A059B8Q0"/>
<evidence type="ECO:0000256" key="1">
    <source>
        <dbReference type="SAM" id="MobiDB-lite"/>
    </source>
</evidence>
<dbReference type="eggNOG" id="ENOG502RGTB">
    <property type="taxonomic scope" value="Eukaryota"/>
</dbReference>
<dbReference type="InterPro" id="IPR006502">
    <property type="entry name" value="PDDEXK-like"/>
</dbReference>
<protein>
    <recommendedName>
        <fullName evidence="3">DUF506 family protein</fullName>
    </recommendedName>
</protein>
<feature type="region of interest" description="Disordered" evidence="1">
    <location>
        <begin position="233"/>
        <end position="253"/>
    </location>
</feature>
<evidence type="ECO:0008006" key="3">
    <source>
        <dbReference type="Google" id="ProtNLM"/>
    </source>
</evidence>
<dbReference type="InParanoid" id="A0A059B8Q0"/>
<accession>A0A059B8Q0</accession>